<evidence type="ECO:0000313" key="1">
    <source>
        <dbReference type="EMBL" id="PKI77645.1"/>
    </source>
</evidence>
<dbReference type="AlphaFoldDB" id="A0A2I0LAD3"/>
<accession>A0A2I0LAD3</accession>
<keyword evidence="2" id="KW-1185">Reference proteome</keyword>
<protein>
    <submittedName>
        <fullName evidence="1">Uncharacterized protein</fullName>
    </submittedName>
</protein>
<dbReference type="Proteomes" id="UP000233551">
    <property type="component" value="Unassembled WGS sequence"/>
</dbReference>
<gene>
    <name evidence="1" type="ORF">CRG98_001983</name>
</gene>
<comment type="caution">
    <text evidence="1">The sequence shown here is derived from an EMBL/GenBank/DDBJ whole genome shotgun (WGS) entry which is preliminary data.</text>
</comment>
<dbReference type="EMBL" id="PGOL01000084">
    <property type="protein sequence ID" value="PKI77645.1"/>
    <property type="molecule type" value="Genomic_DNA"/>
</dbReference>
<proteinExistence type="predicted"/>
<sequence>MRQWEIVLGAGSVEIAIVDTDSDFPILLFHWDDVHYPFKVIAYLQESRIHLLDDLLFNAEKKVGSLTSIKARPDPEGARFFFDAYVYFFGWLDGGELVVFKTVQTLPDLGHVTVLVKPFPEVYGLGLSKAYFG</sequence>
<reference evidence="1 2" key="1">
    <citation type="submission" date="2017-11" db="EMBL/GenBank/DDBJ databases">
        <title>De-novo sequencing of pomegranate (Punica granatum L.) genome.</title>
        <authorList>
            <person name="Akparov Z."/>
            <person name="Amiraslanov A."/>
            <person name="Hajiyeva S."/>
            <person name="Abbasov M."/>
            <person name="Kaur K."/>
            <person name="Hamwieh A."/>
            <person name="Solovyev V."/>
            <person name="Salamov A."/>
            <person name="Braich B."/>
            <person name="Kosarev P."/>
            <person name="Mahmoud A."/>
            <person name="Hajiyev E."/>
            <person name="Babayeva S."/>
            <person name="Izzatullayeva V."/>
            <person name="Mammadov A."/>
            <person name="Mammadov A."/>
            <person name="Sharifova S."/>
            <person name="Ojaghi J."/>
            <person name="Eynullazada K."/>
            <person name="Bayramov B."/>
            <person name="Abdulazimova A."/>
            <person name="Shahmuradov I."/>
        </authorList>
    </citation>
    <scope>NUCLEOTIDE SEQUENCE [LARGE SCALE GENOMIC DNA]</scope>
    <source>
        <strain evidence="2">cv. AG2017</strain>
        <tissue evidence="1">Leaf</tissue>
    </source>
</reference>
<name>A0A2I0LAD3_PUNGR</name>
<evidence type="ECO:0000313" key="2">
    <source>
        <dbReference type="Proteomes" id="UP000233551"/>
    </source>
</evidence>
<organism evidence="1 2">
    <name type="scientific">Punica granatum</name>
    <name type="common">Pomegranate</name>
    <dbReference type="NCBI Taxonomy" id="22663"/>
    <lineage>
        <taxon>Eukaryota</taxon>
        <taxon>Viridiplantae</taxon>
        <taxon>Streptophyta</taxon>
        <taxon>Embryophyta</taxon>
        <taxon>Tracheophyta</taxon>
        <taxon>Spermatophyta</taxon>
        <taxon>Magnoliopsida</taxon>
        <taxon>eudicotyledons</taxon>
        <taxon>Gunneridae</taxon>
        <taxon>Pentapetalae</taxon>
        <taxon>rosids</taxon>
        <taxon>malvids</taxon>
        <taxon>Myrtales</taxon>
        <taxon>Lythraceae</taxon>
        <taxon>Punica</taxon>
    </lineage>
</organism>